<accession>A0A5C5S550</accession>
<dbReference type="Gene3D" id="3.40.50.300">
    <property type="entry name" value="P-loop containing nucleotide triphosphate hydrolases"/>
    <property type="match status" value="1"/>
</dbReference>
<dbReference type="InterPro" id="IPR027417">
    <property type="entry name" value="P-loop_NTPase"/>
</dbReference>
<sequence>MNELTPEVVRDELLAGRRVLYVTDSEARDRDALEAIRALLPDHLVRKVSRGYRQHEIECTNGGRVWFVAATTSAARGCQADTLVLDTWREDVRASVLPVLCGAAAPRLFAQRRPLVEEVLGA</sequence>
<dbReference type="Proteomes" id="UP000319375">
    <property type="component" value="Unassembled WGS sequence"/>
</dbReference>
<organism evidence="1 2">
    <name type="scientific">Tsukamurella conjunctivitidis</name>
    <dbReference type="NCBI Taxonomy" id="2592068"/>
    <lineage>
        <taxon>Bacteria</taxon>
        <taxon>Bacillati</taxon>
        <taxon>Actinomycetota</taxon>
        <taxon>Actinomycetes</taxon>
        <taxon>Mycobacteriales</taxon>
        <taxon>Tsukamurellaceae</taxon>
        <taxon>Tsukamurella</taxon>
    </lineage>
</organism>
<dbReference type="EMBL" id="VIGX01000002">
    <property type="protein sequence ID" value="TWS30204.1"/>
    <property type="molecule type" value="Genomic_DNA"/>
</dbReference>
<gene>
    <name evidence="1" type="ORF">FK530_06755</name>
</gene>
<dbReference type="OrthoDB" id="7816801at2"/>
<proteinExistence type="predicted"/>
<dbReference type="RefSeq" id="WP_146486231.1">
    <property type="nucleotide sequence ID" value="NZ_VIGX01000002.1"/>
</dbReference>
<name>A0A5C5S550_9ACTN</name>
<keyword evidence="2" id="KW-1185">Reference proteome</keyword>
<reference evidence="1 2" key="1">
    <citation type="submission" date="2019-06" db="EMBL/GenBank/DDBJ databases">
        <title>Tsukamurella conjunctivitidis sp. nov., Tsukamurella assacharolytica sp. nov. and Tsukamurella sputae sp. nov. isolated from patients with conjunctivitis, bacteraemia (lymphoma) and respiratory infection (sputum) in Hong Kong.</title>
        <authorList>
            <person name="Teng J.L.L."/>
            <person name="Lee H.H."/>
            <person name="Fong J.Y.H."/>
            <person name="Fok K.M.N."/>
            <person name="Lau S.K.P."/>
            <person name="Woo P.C.Y."/>
        </authorList>
    </citation>
    <scope>NUCLEOTIDE SEQUENCE [LARGE SCALE GENOMIC DNA]</scope>
    <source>
        <strain evidence="1 2">HKU72</strain>
    </source>
</reference>
<protein>
    <submittedName>
        <fullName evidence="1">Uncharacterized protein</fullName>
    </submittedName>
</protein>
<comment type="caution">
    <text evidence="1">The sequence shown here is derived from an EMBL/GenBank/DDBJ whole genome shotgun (WGS) entry which is preliminary data.</text>
</comment>
<evidence type="ECO:0000313" key="1">
    <source>
        <dbReference type="EMBL" id="TWS30204.1"/>
    </source>
</evidence>
<evidence type="ECO:0000313" key="2">
    <source>
        <dbReference type="Proteomes" id="UP000319375"/>
    </source>
</evidence>
<dbReference type="AlphaFoldDB" id="A0A5C5S550"/>